<reference evidence="2 3" key="1">
    <citation type="submission" date="2016-12" db="EMBL/GenBank/DDBJ databases">
        <title>Draft genome of Tersicoccus phoenicis 1P05MA.</title>
        <authorList>
            <person name="Nakajima Y."/>
            <person name="Yoshizawa S."/>
            <person name="Nakamura K."/>
            <person name="Ogura Y."/>
            <person name="Hayashi T."/>
            <person name="Kogure K."/>
        </authorList>
    </citation>
    <scope>NUCLEOTIDE SEQUENCE [LARGE SCALE GENOMIC DNA]</scope>
    <source>
        <strain evidence="2 3">1p05MA</strain>
    </source>
</reference>
<accession>A0A1R1L7X4</accession>
<feature type="transmembrane region" description="Helical" evidence="1">
    <location>
        <begin position="139"/>
        <end position="160"/>
    </location>
</feature>
<dbReference type="Proteomes" id="UP000187085">
    <property type="component" value="Unassembled WGS sequence"/>
</dbReference>
<evidence type="ECO:0000256" key="1">
    <source>
        <dbReference type="SAM" id="Phobius"/>
    </source>
</evidence>
<dbReference type="GO" id="GO:0140359">
    <property type="term" value="F:ABC-type transporter activity"/>
    <property type="evidence" value="ECO:0007669"/>
    <property type="project" value="InterPro"/>
</dbReference>
<name>A0A1R1L7X4_9MICC</name>
<sequence length="280" mass="29009">MRSTGARVADSRWTSTRPLPLFAVALESSWRSLVGWCVGLSAVLFLYLPLFPSIGGTAQMQQLISSLPKELVRTLNYDQIGTGPGYTQSTFFGLMGFVLTTIAVIAWGAAAVGGDEESGQLELTLAHGVTRTQVVLERFAALVVRIAVLTVVVFVVVLALNGPSRLGLDPVHLAGMCLEFGLLALLTGTVALTAGAVTGRRVWGIGAGTAVAVLGYVFNALGNQSPDLAGLQAYSPYHAVFGPGPLANGADGGVLLAFAVAIAILVAVAAAAFTRRDVGR</sequence>
<proteinExistence type="predicted"/>
<feature type="transmembrane region" description="Helical" evidence="1">
    <location>
        <begin position="172"/>
        <end position="195"/>
    </location>
</feature>
<gene>
    <name evidence="2" type="ORF">BKD30_12105</name>
</gene>
<dbReference type="AlphaFoldDB" id="A0A1R1L7X4"/>
<keyword evidence="3" id="KW-1185">Reference proteome</keyword>
<dbReference type="RefSeq" id="WP_076704903.1">
    <property type="nucleotide sequence ID" value="NZ_MRDE01000072.1"/>
</dbReference>
<evidence type="ECO:0000313" key="3">
    <source>
        <dbReference type="Proteomes" id="UP000187085"/>
    </source>
</evidence>
<feature type="transmembrane region" description="Helical" evidence="1">
    <location>
        <begin position="253"/>
        <end position="274"/>
    </location>
</feature>
<keyword evidence="1" id="KW-0812">Transmembrane</keyword>
<feature type="transmembrane region" description="Helical" evidence="1">
    <location>
        <begin position="33"/>
        <end position="51"/>
    </location>
</feature>
<dbReference type="EMBL" id="MRDE01000072">
    <property type="protein sequence ID" value="OMH23631.1"/>
    <property type="molecule type" value="Genomic_DNA"/>
</dbReference>
<dbReference type="Pfam" id="PF12679">
    <property type="entry name" value="ABC2_membrane_2"/>
    <property type="match status" value="1"/>
</dbReference>
<keyword evidence="1" id="KW-0472">Membrane</keyword>
<dbReference type="GO" id="GO:0005886">
    <property type="term" value="C:plasma membrane"/>
    <property type="evidence" value="ECO:0007669"/>
    <property type="project" value="UniProtKB-SubCell"/>
</dbReference>
<dbReference type="OrthoDB" id="3686802at2"/>
<organism evidence="2 3">
    <name type="scientific">Tersicoccus phoenicis</name>
    <dbReference type="NCBI Taxonomy" id="554083"/>
    <lineage>
        <taxon>Bacteria</taxon>
        <taxon>Bacillati</taxon>
        <taxon>Actinomycetota</taxon>
        <taxon>Actinomycetes</taxon>
        <taxon>Micrococcales</taxon>
        <taxon>Micrococcaceae</taxon>
        <taxon>Tersicoccus</taxon>
    </lineage>
</organism>
<feature type="transmembrane region" description="Helical" evidence="1">
    <location>
        <begin position="91"/>
        <end position="112"/>
    </location>
</feature>
<keyword evidence="1" id="KW-1133">Transmembrane helix</keyword>
<dbReference type="STRING" id="554083.BKD30_12105"/>
<evidence type="ECO:0000313" key="2">
    <source>
        <dbReference type="EMBL" id="OMH23631.1"/>
    </source>
</evidence>
<protein>
    <submittedName>
        <fullName evidence="2">ABC transporter permease</fullName>
    </submittedName>
</protein>
<comment type="caution">
    <text evidence="2">The sequence shown here is derived from an EMBL/GenBank/DDBJ whole genome shotgun (WGS) entry which is preliminary data.</text>
</comment>
<feature type="transmembrane region" description="Helical" evidence="1">
    <location>
        <begin position="202"/>
        <end position="221"/>
    </location>
</feature>